<dbReference type="EMBL" id="AAKN02044580">
    <property type="status" value="NOT_ANNOTATED_CDS"/>
    <property type="molecule type" value="Genomic_DNA"/>
</dbReference>
<reference evidence="3" key="1">
    <citation type="journal article" date="2011" name="Nature">
        <title>A high-resolution map of human evolutionary constraint using 29 mammals.</title>
        <authorList>
            <person name="Lindblad-Toh K."/>
            <person name="Garber M."/>
            <person name="Zuk O."/>
            <person name="Lin M.F."/>
            <person name="Parker B.J."/>
            <person name="Washietl S."/>
            <person name="Kheradpour P."/>
            <person name="Ernst J."/>
            <person name="Jordan G."/>
            <person name="Mauceli E."/>
            <person name="Ward L.D."/>
            <person name="Lowe C.B."/>
            <person name="Holloway A.K."/>
            <person name="Clamp M."/>
            <person name="Gnerre S."/>
            <person name="Alfoldi J."/>
            <person name="Beal K."/>
            <person name="Chang J."/>
            <person name="Clawson H."/>
            <person name="Cuff J."/>
            <person name="Di Palma F."/>
            <person name="Fitzgerald S."/>
            <person name="Flicek P."/>
            <person name="Guttman M."/>
            <person name="Hubisz M.J."/>
            <person name="Jaffe D.B."/>
            <person name="Jungreis I."/>
            <person name="Kent W.J."/>
            <person name="Kostka D."/>
            <person name="Lara M."/>
            <person name="Martins A.L."/>
            <person name="Massingham T."/>
            <person name="Moltke I."/>
            <person name="Raney B.J."/>
            <person name="Rasmussen M.D."/>
            <person name="Robinson J."/>
            <person name="Stark A."/>
            <person name="Vilella A.J."/>
            <person name="Wen J."/>
            <person name="Xie X."/>
            <person name="Zody M.C."/>
            <person name="Baldwin J."/>
            <person name="Bloom T."/>
            <person name="Chin C.W."/>
            <person name="Heiman D."/>
            <person name="Nicol R."/>
            <person name="Nusbaum C."/>
            <person name="Young S."/>
            <person name="Wilkinson J."/>
            <person name="Worley K.C."/>
            <person name="Kovar C.L."/>
            <person name="Muzny D.M."/>
            <person name="Gibbs R.A."/>
            <person name="Cree A."/>
            <person name="Dihn H.H."/>
            <person name="Fowler G."/>
            <person name="Jhangiani S."/>
            <person name="Joshi V."/>
            <person name="Lee S."/>
            <person name="Lewis L.R."/>
            <person name="Nazareth L.V."/>
            <person name="Okwuonu G."/>
            <person name="Santibanez J."/>
            <person name="Warren W.C."/>
            <person name="Mardis E.R."/>
            <person name="Weinstock G.M."/>
            <person name="Wilson R.K."/>
            <person name="Delehaunty K."/>
            <person name="Dooling D."/>
            <person name="Fronik C."/>
            <person name="Fulton L."/>
            <person name="Fulton B."/>
            <person name="Graves T."/>
            <person name="Minx P."/>
            <person name="Sodergren E."/>
            <person name="Birney E."/>
            <person name="Margulies E.H."/>
            <person name="Herrero J."/>
            <person name="Green E.D."/>
            <person name="Haussler D."/>
            <person name="Siepel A."/>
            <person name="Goldman N."/>
            <person name="Pollard K.S."/>
            <person name="Pedersen J.S."/>
            <person name="Lander E.S."/>
            <person name="Kellis M."/>
        </authorList>
    </citation>
    <scope>NUCLEOTIDE SEQUENCE [LARGE SCALE GENOMIC DNA]</scope>
    <source>
        <strain evidence="3">2N</strain>
    </source>
</reference>
<keyword evidence="1" id="KW-0732">Signal</keyword>
<feature type="chain" id="PRO_5011995913" evidence="1">
    <location>
        <begin position="25"/>
        <end position="52"/>
    </location>
</feature>
<dbReference type="InterPro" id="IPR031713">
    <property type="entry name" value="GPR15L"/>
</dbReference>
<dbReference type="InParanoid" id="A0A286XXC9"/>
<dbReference type="OMA" id="RARLCCH"/>
<reference evidence="2" key="3">
    <citation type="submission" date="2025-09" db="UniProtKB">
        <authorList>
            <consortium name="Ensembl"/>
        </authorList>
    </citation>
    <scope>IDENTIFICATION</scope>
    <source>
        <strain evidence="2">2N</strain>
    </source>
</reference>
<reference evidence="2" key="2">
    <citation type="submission" date="2025-08" db="UniProtKB">
        <authorList>
            <consortium name="Ensembl"/>
        </authorList>
    </citation>
    <scope>IDENTIFICATION</scope>
    <source>
        <strain evidence="2">2N</strain>
    </source>
</reference>
<name>A0A286XXC9_CAVPO</name>
<dbReference type="STRING" id="10141.ENSCPOP00000029977"/>
<keyword evidence="3" id="KW-1185">Reference proteome</keyword>
<dbReference type="AlphaFoldDB" id="A0A286XXC9"/>
<evidence type="ECO:0000256" key="1">
    <source>
        <dbReference type="SAM" id="SignalP"/>
    </source>
</evidence>
<protein>
    <submittedName>
        <fullName evidence="2">Uncharacterized protein</fullName>
    </submittedName>
</protein>
<evidence type="ECO:0000313" key="3">
    <source>
        <dbReference type="Proteomes" id="UP000005447"/>
    </source>
</evidence>
<dbReference type="GO" id="GO:0001664">
    <property type="term" value="F:G protein-coupled receptor binding"/>
    <property type="evidence" value="ECO:0007669"/>
    <property type="project" value="InterPro"/>
</dbReference>
<accession>A0A286XXC9</accession>
<dbReference type="Ensembl" id="ENSCPOT00000036303.1">
    <property type="protein sequence ID" value="ENSCPOP00000029977.1"/>
    <property type="gene ID" value="ENSCPOG00000034121.1"/>
</dbReference>
<organism evidence="2 3">
    <name type="scientific">Cavia porcellus</name>
    <name type="common">Guinea pig</name>
    <dbReference type="NCBI Taxonomy" id="10141"/>
    <lineage>
        <taxon>Eukaryota</taxon>
        <taxon>Metazoa</taxon>
        <taxon>Chordata</taxon>
        <taxon>Craniata</taxon>
        <taxon>Vertebrata</taxon>
        <taxon>Euteleostomi</taxon>
        <taxon>Mammalia</taxon>
        <taxon>Eutheria</taxon>
        <taxon>Euarchontoglires</taxon>
        <taxon>Glires</taxon>
        <taxon>Rodentia</taxon>
        <taxon>Hystricomorpha</taxon>
        <taxon>Caviidae</taxon>
        <taxon>Cavia</taxon>
    </lineage>
</organism>
<dbReference type="FunCoup" id="A0A286XXC9">
    <property type="interactions" value="72"/>
</dbReference>
<gene>
    <name evidence="2" type="primary">Gpr15lg</name>
</gene>
<dbReference type="Bgee" id="ENSCPOG00000034121">
    <property type="expression patterns" value="Expressed in frontal cortex and 9 other cell types or tissues"/>
</dbReference>
<evidence type="ECO:0000313" key="2">
    <source>
        <dbReference type="Ensembl" id="ENSCPOP00000029977.1"/>
    </source>
</evidence>
<feature type="signal peptide" evidence="1">
    <location>
        <begin position="1"/>
        <end position="24"/>
    </location>
</feature>
<dbReference type="VEuPathDB" id="HostDB:ENSCPOG00000034121"/>
<dbReference type="Pfam" id="PF15854">
    <property type="entry name" value="GPR15L"/>
    <property type="match status" value="1"/>
</dbReference>
<proteinExistence type="predicted"/>
<dbReference type="Proteomes" id="UP000005447">
    <property type="component" value="Unassembled WGS sequence"/>
</dbReference>
<sequence>MRLLPLSSLLCILLLCVSVFFGEGNRTRLCEPCKYKLKTAGRWVVPGALPQV</sequence>